<dbReference type="OrthoDB" id="10265969at2759"/>
<dbReference type="GO" id="GO:0003714">
    <property type="term" value="F:transcription corepressor activity"/>
    <property type="evidence" value="ECO:0007669"/>
    <property type="project" value="InterPro"/>
</dbReference>
<dbReference type="Pfam" id="PF16879">
    <property type="entry name" value="Sin3a_C"/>
    <property type="match status" value="1"/>
</dbReference>
<comment type="subcellular location">
    <subcellularLocation>
        <location evidence="1 5">Nucleus</location>
    </subcellularLocation>
</comment>
<dbReference type="InterPro" id="IPR039774">
    <property type="entry name" value="Sin3-like"/>
</dbReference>
<dbReference type="PANTHER" id="PTHR12346:SF0">
    <property type="entry name" value="SIN3A, ISOFORM G"/>
    <property type="match status" value="1"/>
</dbReference>
<sequence length="1506" mass="168277">MESRVHHRIVVNTAGFLLASFGFFLSAKSPSFDILAKRRAARLSQTLKRSPEIPSYTPEGAEPAISILRVEPSITEGNPTSITFLHGAEASILPPTESAVLEFVEVPSEFEESRLHQEEVHSSFKLSNLWGEKRLKPLQRCVSSPHLVNTRSRAELRKPLPLGKRSKPFHKEIFDNSNPPYKIWAPLTGNVQFIIHVDTEIARVQMDVDAASPAQGLPPSGLPDLQTIPKLSSNPPSESGSLLLFTTSNSITESNLSKPYTSSIGIVISASESSMKPRTPKPSTPRPPNADSPAPPQSSPEVGRALNVTDALSYLDAVKIQFQDKPEVYNRFLDIMKDFKSQVIDTPGVIQRVSRLFHGNPYLIQGFNTFLPMGYRIDISADPTDPNTITVTTPSGTTTQNTNTLPRSHVGTPTFPGALPVIPPYVAGPSSRSHTPHGFQVHGQQQLPLDPSFSPGFQNPQTTAAASVLGNMGSNNKNAVETQPPGEFNHAIHYLNKIKARYSDDANTYKQFLDILQTYQKEQRHHQDSQVYVQVQLLFKDAPDLLAEFKDFLPEAVGPGVAAGPVILPQPPVGAAAPSTPWNQPESSSPTDKGTKKVAIPSKRKKRVAEKEPTPVPLAKVAPSRAKKVKHHHKPDSATTSFSPLMQPKSPQMPPAQQSAAPPMPMPSPLPSSHLLQAQGSSISIGLLSGTSADKLLFFDRAKKSLESRETYEDFLKLLSLFSKEIIDIKTLIERTHVFLGDGDLLSEFKDLIGWDERQENVENGPPGSIRTGPPEALSALPADDGEGPSYRRLPDSEIRLACSGRDELCRSVLNDEWVSHPTWASEEAGFISHKKNSFEEALHKSEEERFEYHVHLEGLARTIAVLEPLNGRIEEMSNEERTLFKLKPDFGGPSKSIYHRLIKKVYGRDSGLEVIQALQDCPSVAVPVVLARLRQKDEEWRRAQREWSRTWREVDSKNFYKSLDHQGISFKANDKKNITAKYFVSDIESIKNQQLEVWEQDIFAPFSRGIEHQLEYTFQDTSALLDSLKMVYSFLDRSQGQYSSQERRSVEKFLRVFIPHLCMYPVTEFNAACGPLEGVHEEDVSMELNGHADGLKSGRRSAGSSHSVPSGGVAANDLRRKLLRTVQEKAGKATPTTSRDASPSPEYRSPKLSRRADLQPSLQDVWITEAGATSSTPNLSDGSILDRPFFANTTFYTLLRLLQLLYSRLLMCKEIGAQHAAEKHASLLANRVAVELGLDEPNGPSSVLEQTMDVLGDRGASETSNIVYMYLLNACEKVFDGDMDQATFEEHMRWFFGNKAYQLFTLDKLITALVKQVQTILSDNRCQELWKLLQNAQSSESINNQDVVRYRREAERHVGQDDHLYRIQWSKCIRVHLVGPEDPSIEWDGSAASRWRGYVDSYVLTYPTEWTPPARKGGPIFLRRNVLVIDHAWWYFIYRSVRAEVGTAPFARQIQIRVGLPTYKLMYEGGTEDVGWRTRNAGEEQKLLLRAQAREEERRRSVYLV</sequence>
<organism evidence="9 10">
    <name type="scientific">Sphagnurus paluster</name>
    <dbReference type="NCBI Taxonomy" id="117069"/>
    <lineage>
        <taxon>Eukaryota</taxon>
        <taxon>Fungi</taxon>
        <taxon>Dikarya</taxon>
        <taxon>Basidiomycota</taxon>
        <taxon>Agaricomycotina</taxon>
        <taxon>Agaricomycetes</taxon>
        <taxon>Agaricomycetidae</taxon>
        <taxon>Agaricales</taxon>
        <taxon>Tricholomatineae</taxon>
        <taxon>Lyophyllaceae</taxon>
        <taxon>Sphagnurus</taxon>
    </lineage>
</organism>
<dbReference type="PANTHER" id="PTHR12346">
    <property type="entry name" value="SIN3B-RELATED"/>
    <property type="match status" value="1"/>
</dbReference>
<dbReference type="InterPro" id="IPR003822">
    <property type="entry name" value="PAH"/>
</dbReference>
<dbReference type="Pfam" id="PF02671">
    <property type="entry name" value="PAH"/>
    <property type="match status" value="3"/>
</dbReference>
<feature type="domain" description="Histone deacetylase interacting" evidence="8">
    <location>
        <begin position="785"/>
        <end position="884"/>
    </location>
</feature>
<feature type="region of interest" description="Disordered" evidence="6">
    <location>
        <begin position="760"/>
        <end position="789"/>
    </location>
</feature>
<dbReference type="InterPro" id="IPR036600">
    <property type="entry name" value="PAH_sf"/>
</dbReference>
<dbReference type="FunFam" id="1.20.1160.11:FF:000001">
    <property type="entry name" value="Paired amphipathic helix protein Sin3"/>
    <property type="match status" value="1"/>
</dbReference>
<keyword evidence="4 5" id="KW-0539">Nucleus</keyword>
<feature type="compositionally biased region" description="Basic residues" evidence="6">
    <location>
        <begin position="625"/>
        <end position="634"/>
    </location>
</feature>
<gene>
    <name evidence="9" type="ORF">H0H81_012244</name>
</gene>
<evidence type="ECO:0000256" key="2">
    <source>
        <dbReference type="ARBA" id="ARBA00022491"/>
    </source>
</evidence>
<feature type="compositionally biased region" description="Pro residues" evidence="6">
    <location>
        <begin position="280"/>
        <end position="298"/>
    </location>
</feature>
<dbReference type="SMART" id="SM00761">
    <property type="entry name" value="HDAC_interact"/>
    <property type="match status" value="1"/>
</dbReference>
<dbReference type="InterPro" id="IPR031693">
    <property type="entry name" value="Sin3_C"/>
</dbReference>
<evidence type="ECO:0000313" key="9">
    <source>
        <dbReference type="EMBL" id="KAG5639573.1"/>
    </source>
</evidence>
<keyword evidence="2" id="KW-0678">Repressor</keyword>
<evidence type="ECO:0000256" key="7">
    <source>
        <dbReference type="SAM" id="Phobius"/>
    </source>
</evidence>
<keyword evidence="10" id="KW-1185">Reference proteome</keyword>
<feature type="region of interest" description="Disordered" evidence="6">
    <location>
        <begin position="1127"/>
        <end position="1158"/>
    </location>
</feature>
<dbReference type="GO" id="GO:0000122">
    <property type="term" value="P:negative regulation of transcription by RNA polymerase II"/>
    <property type="evidence" value="ECO:0007669"/>
    <property type="project" value="TreeGrafter"/>
</dbReference>
<feature type="compositionally biased region" description="Low complexity" evidence="6">
    <location>
        <begin position="646"/>
        <end position="661"/>
    </location>
</feature>
<feature type="region of interest" description="Disordered" evidence="6">
    <location>
        <begin position="1091"/>
        <end position="1114"/>
    </location>
</feature>
<evidence type="ECO:0000259" key="8">
    <source>
        <dbReference type="SMART" id="SM00761"/>
    </source>
</evidence>
<comment type="caution">
    <text evidence="9">The sequence shown here is derived from an EMBL/GenBank/DDBJ whole genome shotgun (WGS) entry which is preliminary data.</text>
</comment>
<feature type="region of interest" description="Disordered" evidence="6">
    <location>
        <begin position="572"/>
        <end position="665"/>
    </location>
</feature>
<dbReference type="EMBL" id="JABCKI010005718">
    <property type="protein sequence ID" value="KAG5639573.1"/>
    <property type="molecule type" value="Genomic_DNA"/>
</dbReference>
<dbReference type="PROSITE" id="PS51477">
    <property type="entry name" value="PAH"/>
    <property type="match status" value="2"/>
</dbReference>
<proteinExistence type="predicted"/>
<dbReference type="GO" id="GO:0010628">
    <property type="term" value="P:positive regulation of gene expression"/>
    <property type="evidence" value="ECO:0007669"/>
    <property type="project" value="UniProtKB-ARBA"/>
</dbReference>
<reference evidence="9" key="2">
    <citation type="submission" date="2021-10" db="EMBL/GenBank/DDBJ databases">
        <title>Phylogenomics reveals ancestral predisposition of the termite-cultivated fungus Termitomyces towards a domesticated lifestyle.</title>
        <authorList>
            <person name="Auxier B."/>
            <person name="Grum-Grzhimaylo A."/>
            <person name="Cardenas M.E."/>
            <person name="Lodge J.D."/>
            <person name="Laessoe T."/>
            <person name="Pedersen O."/>
            <person name="Smith M.E."/>
            <person name="Kuyper T.W."/>
            <person name="Franco-Molano E.A."/>
            <person name="Baroni T.J."/>
            <person name="Aanen D.K."/>
        </authorList>
    </citation>
    <scope>NUCLEOTIDE SEQUENCE</scope>
    <source>
        <strain evidence="9">D49</strain>
    </source>
</reference>
<feature type="region of interest" description="Disordered" evidence="6">
    <location>
        <begin position="271"/>
        <end position="302"/>
    </location>
</feature>
<protein>
    <recommendedName>
        <fullName evidence="8">Histone deacetylase interacting domain-containing protein</fullName>
    </recommendedName>
</protein>
<dbReference type="SUPFAM" id="SSF47762">
    <property type="entry name" value="PAH2 domain"/>
    <property type="match status" value="3"/>
</dbReference>
<feature type="compositionally biased region" description="Polar residues" evidence="6">
    <location>
        <begin position="580"/>
        <end position="592"/>
    </location>
</feature>
<accession>A0A9P7G024</accession>
<name>A0A9P7G024_9AGAR</name>
<dbReference type="InterPro" id="IPR013194">
    <property type="entry name" value="HDAC_interact_dom"/>
</dbReference>
<dbReference type="Gene3D" id="1.20.1160.11">
    <property type="entry name" value="Paired amphipathic helix"/>
    <property type="match status" value="3"/>
</dbReference>
<dbReference type="Proteomes" id="UP000717328">
    <property type="component" value="Unassembled WGS sequence"/>
</dbReference>
<evidence type="ECO:0000256" key="3">
    <source>
        <dbReference type="ARBA" id="ARBA00022737"/>
    </source>
</evidence>
<keyword evidence="7" id="KW-0812">Transmembrane</keyword>
<keyword evidence="7" id="KW-1133">Transmembrane helix</keyword>
<dbReference type="FunFam" id="1.20.1160.11:FF:000003">
    <property type="entry name" value="Paired amphipathic helix SIN3-like protein"/>
    <property type="match status" value="1"/>
</dbReference>
<evidence type="ECO:0000256" key="5">
    <source>
        <dbReference type="PROSITE-ProRule" id="PRU00810"/>
    </source>
</evidence>
<evidence type="ECO:0000256" key="6">
    <source>
        <dbReference type="SAM" id="MobiDB-lite"/>
    </source>
</evidence>
<reference evidence="9" key="1">
    <citation type="submission" date="2021-02" db="EMBL/GenBank/DDBJ databases">
        <authorList>
            <person name="Nieuwenhuis M."/>
            <person name="Van De Peppel L.J.J."/>
        </authorList>
    </citation>
    <scope>NUCLEOTIDE SEQUENCE</scope>
    <source>
        <strain evidence="9">D49</strain>
    </source>
</reference>
<dbReference type="GO" id="GO:0033698">
    <property type="term" value="C:Rpd3L complex"/>
    <property type="evidence" value="ECO:0007669"/>
    <property type="project" value="UniProtKB-ARBA"/>
</dbReference>
<keyword evidence="3" id="KW-0677">Repeat</keyword>
<evidence type="ECO:0000313" key="10">
    <source>
        <dbReference type="Proteomes" id="UP000717328"/>
    </source>
</evidence>
<evidence type="ECO:0000256" key="1">
    <source>
        <dbReference type="ARBA" id="ARBA00004123"/>
    </source>
</evidence>
<evidence type="ECO:0000256" key="4">
    <source>
        <dbReference type="ARBA" id="ARBA00023242"/>
    </source>
</evidence>
<keyword evidence="7" id="KW-0472">Membrane</keyword>
<dbReference type="Pfam" id="PF08295">
    <property type="entry name" value="Sin3_corepress"/>
    <property type="match status" value="1"/>
</dbReference>
<feature type="transmembrane region" description="Helical" evidence="7">
    <location>
        <begin position="9"/>
        <end position="27"/>
    </location>
</feature>